<dbReference type="AlphaFoldDB" id="A0AAD9AKP1"/>
<keyword evidence="2" id="KW-1185">Reference proteome</keyword>
<evidence type="ECO:0000313" key="1">
    <source>
        <dbReference type="EMBL" id="KAK1850268.1"/>
    </source>
</evidence>
<comment type="caution">
    <text evidence="1">The sequence shown here is derived from an EMBL/GenBank/DDBJ whole genome shotgun (WGS) entry which is preliminary data.</text>
</comment>
<dbReference type="Proteomes" id="UP001243330">
    <property type="component" value="Unassembled WGS sequence"/>
</dbReference>
<proteinExistence type="predicted"/>
<reference evidence="1" key="1">
    <citation type="submission" date="2023-01" db="EMBL/GenBank/DDBJ databases">
        <title>Colletotrichum chrysophilum M932 genome sequence.</title>
        <authorList>
            <person name="Baroncelli R."/>
        </authorList>
    </citation>
    <scope>NUCLEOTIDE SEQUENCE</scope>
    <source>
        <strain evidence="1">M932</strain>
    </source>
</reference>
<evidence type="ECO:0000313" key="2">
    <source>
        <dbReference type="Proteomes" id="UP001243330"/>
    </source>
</evidence>
<name>A0AAD9AKP1_9PEZI</name>
<sequence>MNQAVLCSHMGETRWRWLYNMRGGQPHQCCITCSCRSSLIPKCMQALHKVMHMPHYVLAHGAWELLLLGLTGTLSGPQSVLVAGFRPRIGQNITRLRPYKGS</sequence>
<gene>
    <name evidence="1" type="ORF">CCHR01_07072</name>
</gene>
<protein>
    <submittedName>
        <fullName evidence="1">Uncharacterized protein</fullName>
    </submittedName>
</protein>
<accession>A0AAD9AKP1</accession>
<dbReference type="EMBL" id="JAQOWY010000123">
    <property type="protein sequence ID" value="KAK1850268.1"/>
    <property type="molecule type" value="Genomic_DNA"/>
</dbReference>
<organism evidence="1 2">
    <name type="scientific">Colletotrichum chrysophilum</name>
    <dbReference type="NCBI Taxonomy" id="1836956"/>
    <lineage>
        <taxon>Eukaryota</taxon>
        <taxon>Fungi</taxon>
        <taxon>Dikarya</taxon>
        <taxon>Ascomycota</taxon>
        <taxon>Pezizomycotina</taxon>
        <taxon>Sordariomycetes</taxon>
        <taxon>Hypocreomycetidae</taxon>
        <taxon>Glomerellales</taxon>
        <taxon>Glomerellaceae</taxon>
        <taxon>Colletotrichum</taxon>
        <taxon>Colletotrichum gloeosporioides species complex</taxon>
    </lineage>
</organism>